<accession>A0A4R2B0H0</accession>
<dbReference type="AlphaFoldDB" id="A0A4R2B0H0"/>
<organism evidence="1 2">
    <name type="scientific">Mesobacillus foraminis</name>
    <dbReference type="NCBI Taxonomy" id="279826"/>
    <lineage>
        <taxon>Bacteria</taxon>
        <taxon>Bacillati</taxon>
        <taxon>Bacillota</taxon>
        <taxon>Bacilli</taxon>
        <taxon>Bacillales</taxon>
        <taxon>Bacillaceae</taxon>
        <taxon>Mesobacillus</taxon>
    </lineage>
</organism>
<protein>
    <submittedName>
        <fullName evidence="1">Uncharacterized protein</fullName>
    </submittedName>
</protein>
<keyword evidence="2" id="KW-1185">Reference proteome</keyword>
<proteinExistence type="predicted"/>
<evidence type="ECO:0000313" key="2">
    <source>
        <dbReference type="Proteomes" id="UP000295689"/>
    </source>
</evidence>
<dbReference type="RefSeq" id="WP_258236051.1">
    <property type="nucleotide sequence ID" value="NZ_JABUHM010000016.1"/>
</dbReference>
<dbReference type="Proteomes" id="UP000295689">
    <property type="component" value="Unassembled WGS sequence"/>
</dbReference>
<reference evidence="1 2" key="1">
    <citation type="journal article" date="2015" name="Stand. Genomic Sci.">
        <title>Genomic Encyclopedia of Bacterial and Archaeal Type Strains, Phase III: the genomes of soil and plant-associated and newly described type strains.</title>
        <authorList>
            <person name="Whitman W.B."/>
            <person name="Woyke T."/>
            <person name="Klenk H.P."/>
            <person name="Zhou Y."/>
            <person name="Lilburn T.G."/>
            <person name="Beck B.J."/>
            <person name="De Vos P."/>
            <person name="Vandamme P."/>
            <person name="Eisen J.A."/>
            <person name="Garrity G."/>
            <person name="Hugenholtz P."/>
            <person name="Kyrpides N.C."/>
        </authorList>
    </citation>
    <scope>NUCLEOTIDE SEQUENCE [LARGE SCALE GENOMIC DNA]</scope>
    <source>
        <strain evidence="1 2">CV53</strain>
    </source>
</reference>
<sequence>MQMEKTLTDFVEEDRFELHSYLNYLLDEHSKEDNSYNDPSL</sequence>
<evidence type="ECO:0000313" key="1">
    <source>
        <dbReference type="EMBL" id="TCN19917.1"/>
    </source>
</evidence>
<comment type="caution">
    <text evidence="1">The sequence shown here is derived from an EMBL/GenBank/DDBJ whole genome shotgun (WGS) entry which is preliminary data.</text>
</comment>
<name>A0A4R2B0H0_9BACI</name>
<dbReference type="EMBL" id="SLVV01000015">
    <property type="protein sequence ID" value="TCN19917.1"/>
    <property type="molecule type" value="Genomic_DNA"/>
</dbReference>
<gene>
    <name evidence="1" type="ORF">EV146_11587</name>
</gene>